<evidence type="ECO:0000313" key="3">
    <source>
        <dbReference type="Proteomes" id="UP000035763"/>
    </source>
</evidence>
<name>W6JXL8_9MICO</name>
<reference evidence="2 3" key="1">
    <citation type="journal article" date="2013" name="ISME J.">
        <title>A metabolic model for members of the genus Tetrasphaera involved in enhanced biological phosphorus removal.</title>
        <authorList>
            <person name="Kristiansen R."/>
            <person name="Nguyen H.T.T."/>
            <person name="Saunders A.M."/>
            <person name="Nielsen J.L."/>
            <person name="Wimmer R."/>
            <person name="Le V.Q."/>
            <person name="McIlroy S.J."/>
            <person name="Petrovski S."/>
            <person name="Seviour R.J."/>
            <person name="Calteau A."/>
            <person name="Nielsen K.L."/>
            <person name="Nielsen P.H."/>
        </authorList>
    </citation>
    <scope>NUCLEOTIDE SEQUENCE [LARGE SCALE GENOMIC DNA]</scope>
    <source>
        <strain evidence="2 3">Ben110</strain>
    </source>
</reference>
<keyword evidence="3" id="KW-1185">Reference proteome</keyword>
<dbReference type="Gene3D" id="3.60.10.10">
    <property type="entry name" value="Endonuclease/exonuclease/phosphatase"/>
    <property type="match status" value="1"/>
</dbReference>
<organism evidence="2 3">
    <name type="scientific">Nostocoides australiense Ben110</name>
    <dbReference type="NCBI Taxonomy" id="1193182"/>
    <lineage>
        <taxon>Bacteria</taxon>
        <taxon>Bacillati</taxon>
        <taxon>Actinomycetota</taxon>
        <taxon>Actinomycetes</taxon>
        <taxon>Micrococcales</taxon>
        <taxon>Intrasporangiaceae</taxon>
        <taxon>Nostocoides</taxon>
    </lineage>
</organism>
<feature type="domain" description="Endonuclease/exonuclease/phosphatase" evidence="1">
    <location>
        <begin position="34"/>
        <end position="258"/>
    </location>
</feature>
<sequence length="265" mass="28580">MTGRAPGAGLPSILTLNLSRPPVGRAKALLEYLWLRAEEVLVLTETGWGAGSDLVASVCRGAGYSVQSSLHDGSGRRRRLASGDRAPYGVLVVSRGPELTRADGLDVPLMPERVLVTEMPGPAGPVRLIAVYGAASDPVRYASSVQRQRKRDWLLAFVTWLNLLPEAPTLIVGDLNVVAPGHPDKLPYVLAEERTAYDVLTSGLGYRDLAAGDLEPTWVDHSGVGCRYDYVLASADLEVTGRRPEIDQAPRLRGLTDHAALSWRP</sequence>
<evidence type="ECO:0000259" key="1">
    <source>
        <dbReference type="Pfam" id="PF03372"/>
    </source>
</evidence>
<dbReference type="Pfam" id="PF03372">
    <property type="entry name" value="Exo_endo_phos"/>
    <property type="match status" value="1"/>
</dbReference>
<dbReference type="EMBL" id="CAJA01000186">
    <property type="protein sequence ID" value="CCH73390.1"/>
    <property type="molecule type" value="Genomic_DNA"/>
</dbReference>
<dbReference type="OrthoDB" id="4520214at2"/>
<dbReference type="GO" id="GO:0003824">
    <property type="term" value="F:catalytic activity"/>
    <property type="evidence" value="ECO:0007669"/>
    <property type="project" value="InterPro"/>
</dbReference>
<dbReference type="RefSeq" id="WP_157044187.1">
    <property type="nucleotide sequence ID" value="NZ_HG764815.1"/>
</dbReference>
<proteinExistence type="predicted"/>
<gene>
    <name evidence="2" type="ORF">BN11_2660002</name>
</gene>
<accession>W6JXL8</accession>
<dbReference type="SUPFAM" id="SSF56219">
    <property type="entry name" value="DNase I-like"/>
    <property type="match status" value="1"/>
</dbReference>
<comment type="caution">
    <text evidence="2">The sequence shown here is derived from an EMBL/GenBank/DDBJ whole genome shotgun (WGS) entry which is preliminary data.</text>
</comment>
<dbReference type="InterPro" id="IPR005135">
    <property type="entry name" value="Endo/exonuclease/phosphatase"/>
</dbReference>
<protein>
    <recommendedName>
        <fullName evidence="1">Endonuclease/exonuclease/phosphatase domain-containing protein</fullName>
    </recommendedName>
</protein>
<dbReference type="Proteomes" id="UP000035763">
    <property type="component" value="Unassembled WGS sequence"/>
</dbReference>
<dbReference type="STRING" id="1193182.BN11_2660002"/>
<dbReference type="AlphaFoldDB" id="W6JXL8"/>
<evidence type="ECO:0000313" key="2">
    <source>
        <dbReference type="EMBL" id="CCH73390.1"/>
    </source>
</evidence>
<dbReference type="InterPro" id="IPR036691">
    <property type="entry name" value="Endo/exonu/phosph_ase_sf"/>
</dbReference>